<dbReference type="PIRSF" id="PIRSF000521">
    <property type="entry name" value="Transaminase_4ab_Lys_Orn"/>
    <property type="match status" value="1"/>
</dbReference>
<feature type="region of interest" description="Disordered" evidence="4">
    <location>
        <begin position="1"/>
        <end position="22"/>
    </location>
</feature>
<name>A0ABQ6FJ54_9CHLR</name>
<evidence type="ECO:0000256" key="4">
    <source>
        <dbReference type="SAM" id="MobiDB-lite"/>
    </source>
</evidence>
<dbReference type="RefSeq" id="WP_338247306.1">
    <property type="nucleotide sequence ID" value="NZ_BSRI01000001.1"/>
</dbReference>
<dbReference type="SUPFAM" id="SSF53383">
    <property type="entry name" value="PLP-dependent transferases"/>
    <property type="match status" value="1"/>
</dbReference>
<dbReference type="Pfam" id="PF00202">
    <property type="entry name" value="Aminotran_3"/>
    <property type="match status" value="1"/>
</dbReference>
<reference evidence="5 6" key="1">
    <citation type="submission" date="2023-02" db="EMBL/GenBank/DDBJ databases">
        <title>Dictyobacter halimunensis sp. nov., a new member of the class Ktedonobacteria from forest soil in a geothermal area.</title>
        <authorList>
            <person name="Rachmania M.K."/>
            <person name="Ningsih F."/>
            <person name="Sakai Y."/>
            <person name="Yabe S."/>
            <person name="Yokota A."/>
            <person name="Sjamsuridzal W."/>
        </authorList>
    </citation>
    <scope>NUCLEOTIDE SEQUENCE [LARGE SCALE GENOMIC DNA]</scope>
    <source>
        <strain evidence="5 6">S3.2.2.5</strain>
    </source>
</reference>
<dbReference type="Gene3D" id="3.40.640.10">
    <property type="entry name" value="Type I PLP-dependent aspartate aminotransferase-like (Major domain)"/>
    <property type="match status" value="1"/>
</dbReference>
<dbReference type="Gene3D" id="3.90.1150.10">
    <property type="entry name" value="Aspartate Aminotransferase, domain 1"/>
    <property type="match status" value="1"/>
</dbReference>
<dbReference type="CDD" id="cd00610">
    <property type="entry name" value="OAT_like"/>
    <property type="match status" value="1"/>
</dbReference>
<dbReference type="Proteomes" id="UP001344906">
    <property type="component" value="Unassembled WGS sequence"/>
</dbReference>
<evidence type="ECO:0000256" key="1">
    <source>
        <dbReference type="ARBA" id="ARBA00008954"/>
    </source>
</evidence>
<evidence type="ECO:0000256" key="2">
    <source>
        <dbReference type="ARBA" id="ARBA00022898"/>
    </source>
</evidence>
<keyword evidence="2 3" id="KW-0663">Pyridoxal phosphate</keyword>
<accession>A0ABQ6FJ54</accession>
<dbReference type="NCBIfam" id="NF004755">
    <property type="entry name" value="PRK06082.1"/>
    <property type="match status" value="1"/>
</dbReference>
<keyword evidence="5" id="KW-0032">Aminotransferase</keyword>
<dbReference type="InterPro" id="IPR015421">
    <property type="entry name" value="PyrdxlP-dep_Trfase_major"/>
</dbReference>
<sequence length="455" mass="49403">MNTHQNDKHVAEGDVNITPARETWSTQLPESTQALLAEDARWFLHQSLSTPCLNVVSAAAGVYLEDVAGNRILDFHGNNVHQLGHGHPRVVSAIIKQLQQLPFSPRRYTNETAVQLAKRLAQLAPGDDSWKLLFAPGAAEAVSMALKLARRATGRYKTISLWGSFHGATMDTIAIGGESLFHKGLGPLLPGALHVPPYLPRQCVFACGESCSLSCVRYINTVFEQEGEIGAVIVETIRNTDVVAPPLEYYQELRAICDRHGALLILDETAIAFGRTGKMFAIEHYNIQPDMIVVGKGLGGGVFPFAALLARDDLNIAGDTSIGHFTHEKSPVGAAAALALLDTLADERLIERAAQLEEPFAVKLQKYTSHFSCVGPMRHIGLLFALDIVHPDQPKVPWNAGAEAILYEALARGLSFKVSSGSVLTLSPPLIIEPEQWESACRILAASIEAVLKHR</sequence>
<feature type="compositionally biased region" description="Basic and acidic residues" evidence="4">
    <location>
        <begin position="1"/>
        <end position="12"/>
    </location>
</feature>
<dbReference type="EMBL" id="BSRI01000001">
    <property type="protein sequence ID" value="GLV53595.1"/>
    <property type="molecule type" value="Genomic_DNA"/>
</dbReference>
<gene>
    <name evidence="5" type="ORF">KDH_04470</name>
</gene>
<dbReference type="PANTHER" id="PTHR43094">
    <property type="entry name" value="AMINOTRANSFERASE"/>
    <property type="match status" value="1"/>
</dbReference>
<dbReference type="InterPro" id="IPR015424">
    <property type="entry name" value="PyrdxlP-dep_Trfase"/>
</dbReference>
<organism evidence="5 6">
    <name type="scientific">Dictyobacter halimunensis</name>
    <dbReference type="NCBI Taxonomy" id="3026934"/>
    <lineage>
        <taxon>Bacteria</taxon>
        <taxon>Bacillati</taxon>
        <taxon>Chloroflexota</taxon>
        <taxon>Ktedonobacteria</taxon>
        <taxon>Ktedonobacterales</taxon>
        <taxon>Dictyobacteraceae</taxon>
        <taxon>Dictyobacter</taxon>
    </lineage>
</organism>
<comment type="caution">
    <text evidence="5">The sequence shown here is derived from an EMBL/GenBank/DDBJ whole genome shotgun (WGS) entry which is preliminary data.</text>
</comment>
<dbReference type="PANTHER" id="PTHR43094:SF1">
    <property type="entry name" value="AMINOTRANSFERASE CLASS-III"/>
    <property type="match status" value="1"/>
</dbReference>
<keyword evidence="6" id="KW-1185">Reference proteome</keyword>
<evidence type="ECO:0000313" key="5">
    <source>
        <dbReference type="EMBL" id="GLV53595.1"/>
    </source>
</evidence>
<evidence type="ECO:0000256" key="3">
    <source>
        <dbReference type="RuleBase" id="RU003560"/>
    </source>
</evidence>
<keyword evidence="5" id="KW-0808">Transferase</keyword>
<protein>
    <submittedName>
        <fullName evidence="5">Aspartate aminotransferase family protein</fullName>
    </submittedName>
</protein>
<dbReference type="InterPro" id="IPR005814">
    <property type="entry name" value="Aminotrans_3"/>
</dbReference>
<dbReference type="InterPro" id="IPR015422">
    <property type="entry name" value="PyrdxlP-dep_Trfase_small"/>
</dbReference>
<comment type="similarity">
    <text evidence="1 3">Belongs to the class-III pyridoxal-phosphate-dependent aminotransferase family.</text>
</comment>
<proteinExistence type="inferred from homology"/>
<evidence type="ECO:0000313" key="6">
    <source>
        <dbReference type="Proteomes" id="UP001344906"/>
    </source>
</evidence>
<dbReference type="GO" id="GO:0008483">
    <property type="term" value="F:transaminase activity"/>
    <property type="evidence" value="ECO:0007669"/>
    <property type="project" value="UniProtKB-KW"/>
</dbReference>